<organism evidence="2 3">
    <name type="scientific">Thielaviopsis punctulata</name>
    <dbReference type="NCBI Taxonomy" id="72032"/>
    <lineage>
        <taxon>Eukaryota</taxon>
        <taxon>Fungi</taxon>
        <taxon>Dikarya</taxon>
        <taxon>Ascomycota</taxon>
        <taxon>Pezizomycotina</taxon>
        <taxon>Sordariomycetes</taxon>
        <taxon>Hypocreomycetidae</taxon>
        <taxon>Microascales</taxon>
        <taxon>Ceratocystidaceae</taxon>
        <taxon>Thielaviopsis</taxon>
    </lineage>
</organism>
<sequence>MAAPNIANESAETRTSATSSSETQTQEPGYNSHPSQSSASAADAGIINTISEDAQKHPAVSAAKLVSTGSSLSEGSDSEAVKQDGKPQNKSTTIKKPATFKAVSVNKTFLAAKGPASAPQLKVNDKSVSSSAASTPPTTSTLPAGKPRLIAKTGGNGSMPKFSSAINGRPPTSEPSGVWNKNRPAAPATPPVDPSKITDEDLKKDGIHVASRLQTDDSRTSQSNWADIEDDDDDWASETIEWTDGTKTTLPHMDETQPSPIPRSATPPKATPPTSKPAPTTATTSLGSGRPGLILRGSGDRPSLVAKVPPPAAPTKSPWAPLPSIDKVSPAAPYMPTPHQSQQRHNSYQNQNHGYSNNHNNIPHDSYPRNLDPPLDRRSDYGHQGMMQRPRQNSFNDHNNASGYPPRQISNDGPYTRDRRGSMNMGYGPGRFHQMNGPSNYHNMPYNNNAGYGPRRPSFNDGPPPISPRGNGTRPTTVALLVLMVLLAPMAFTVRMALMDHMGPMALMAIIWPLIKDPQGLMGFMDLMDRLLVPWTAPLVARTRTVLKRMPTQWNSPQSQRTSHASPVIPEEDTAEFQKKLMRERAEEAMRRRQEQEAREEAAKQERLRRKLEALGPAPERQSTKKQTPVVSKAQTETFESVDKVPIPEAILARKDAKPEASSPVPPASQPMGQAGSNSRPLSSGQASPHAQKQPKIWESSGPATHVQSAGPPPSRGMGSGWGAGGSVVHPPRNVWGAPNNDRGLGNGTFIADMSTIPGSGPVHNGPAPIGPPGSSRPSDTQSYESHSRQKSVTSETERRPAWSTHMHQGDSAAYQGEKKQVDIDMSPALLKSTWRNTSEPEANRDFQAVSSSGSVQPRPSRFFPTRDSRPMPEQHSAMAYDPIEVRVRSPSPPPPISEDHPVYDGDLSQPNVLLPKPHPIVRLPPTLGSSQSYSSQSPPQTASSSSGHWQSKINNLLSGHKPQPRRNSVDSTSPSTQFSRPVSRGVASHPASTASQPQTFEATTMPMSTDCFEEPEMGSLPRICLPKEVPEAAWTAAAPQMKPLPRRFAILNNTSSTEPDFYDPSGQIRIHMIGMAEAKFIYHASVCRPRTQSRGSGGQGRSRRGNGSKSARSENKQQQQQQQQSAVASNATLAPPPSATTSSRSPTKQPSTRSGSRGPSSSNQQQQPRQPAEGQSGSNNGTPSENTSSSHKGDTTKERERGEHRNRRDSHAPRGRETSGTTGTSSGSRGGYRGRGSEWGRRGGSVSNRGSYQSQTTA</sequence>
<feature type="compositionally biased region" description="Acidic residues" evidence="1">
    <location>
        <begin position="227"/>
        <end position="236"/>
    </location>
</feature>
<protein>
    <submittedName>
        <fullName evidence="2">Uncharacterized protein</fullName>
    </submittedName>
</protein>
<feature type="compositionally biased region" description="Polar residues" evidence="1">
    <location>
        <begin position="966"/>
        <end position="981"/>
    </location>
</feature>
<gene>
    <name evidence="2" type="ORF">TD95_003005</name>
</gene>
<feature type="compositionally biased region" description="Low complexity" evidence="1">
    <location>
        <begin position="1118"/>
        <end position="1177"/>
    </location>
</feature>
<evidence type="ECO:0000313" key="3">
    <source>
        <dbReference type="Proteomes" id="UP000033483"/>
    </source>
</evidence>
<comment type="caution">
    <text evidence="2">The sequence shown here is derived from an EMBL/GenBank/DDBJ whole genome shotgun (WGS) entry which is preliminary data.</text>
</comment>
<feature type="region of interest" description="Disordered" evidence="1">
    <location>
        <begin position="112"/>
        <end position="424"/>
    </location>
</feature>
<feature type="compositionally biased region" description="Low complexity" evidence="1">
    <location>
        <begin position="930"/>
        <end position="947"/>
    </location>
</feature>
<feature type="compositionally biased region" description="Polar residues" evidence="1">
    <location>
        <begin position="625"/>
        <end position="639"/>
    </location>
</feature>
<feature type="compositionally biased region" description="Basic and acidic residues" evidence="1">
    <location>
        <begin position="1192"/>
        <end position="1204"/>
    </location>
</feature>
<feature type="compositionally biased region" description="Polar residues" evidence="1">
    <location>
        <begin position="390"/>
        <end position="413"/>
    </location>
</feature>
<feature type="compositionally biased region" description="Basic and acidic residues" evidence="1">
    <location>
        <begin position="196"/>
        <end position="207"/>
    </location>
</feature>
<feature type="compositionally biased region" description="Low complexity" evidence="1">
    <location>
        <begin position="127"/>
        <end position="144"/>
    </location>
</feature>
<proteinExistence type="predicted"/>
<feature type="region of interest" description="Disordered" evidence="1">
    <location>
        <begin position="833"/>
        <end position="1003"/>
    </location>
</feature>
<feature type="compositionally biased region" description="Polar residues" evidence="1">
    <location>
        <begin position="776"/>
        <end position="795"/>
    </location>
</feature>
<feature type="region of interest" description="Disordered" evidence="1">
    <location>
        <begin position="550"/>
        <end position="642"/>
    </location>
</feature>
<dbReference type="EMBL" id="LAEV01001354">
    <property type="protein sequence ID" value="KKA28308.1"/>
    <property type="molecule type" value="Genomic_DNA"/>
</dbReference>
<dbReference type="OrthoDB" id="5416983at2759"/>
<feature type="region of interest" description="Disordered" evidence="1">
    <location>
        <begin position="655"/>
        <end position="821"/>
    </location>
</feature>
<feature type="compositionally biased region" description="Polar residues" evidence="1">
    <location>
        <begin position="849"/>
        <end position="858"/>
    </location>
</feature>
<feature type="compositionally biased region" description="Basic and acidic residues" evidence="1">
    <location>
        <begin position="576"/>
        <end position="606"/>
    </location>
</feature>
<feature type="compositionally biased region" description="Polar residues" evidence="1">
    <location>
        <begin position="28"/>
        <end position="40"/>
    </location>
</feature>
<accession>A0A0F4ZEI3</accession>
<feature type="compositionally biased region" description="Low complexity" evidence="1">
    <location>
        <begin position="1219"/>
        <end position="1228"/>
    </location>
</feature>
<keyword evidence="3" id="KW-1185">Reference proteome</keyword>
<reference evidence="2 3" key="1">
    <citation type="submission" date="2015-03" db="EMBL/GenBank/DDBJ databases">
        <authorList>
            <person name="Radwan O."/>
            <person name="Al-Naeli F.A."/>
            <person name="Rendon G.A."/>
            <person name="Fields C."/>
        </authorList>
    </citation>
    <scope>NUCLEOTIDE SEQUENCE [LARGE SCALE GENOMIC DNA]</scope>
    <source>
        <strain evidence="2">CR-DP1</strain>
    </source>
</reference>
<feature type="compositionally biased region" description="Polar residues" evidence="1">
    <location>
        <begin position="552"/>
        <end position="565"/>
    </location>
</feature>
<name>A0A0F4ZEI3_9PEZI</name>
<dbReference type="AlphaFoldDB" id="A0A0F4ZEI3"/>
<evidence type="ECO:0000313" key="2">
    <source>
        <dbReference type="EMBL" id="KKA28308.1"/>
    </source>
</evidence>
<feature type="compositionally biased region" description="Polar residues" evidence="1">
    <location>
        <begin position="1178"/>
        <end position="1191"/>
    </location>
</feature>
<feature type="compositionally biased region" description="Low complexity" evidence="1">
    <location>
        <begin position="9"/>
        <end position="27"/>
    </location>
</feature>
<feature type="compositionally biased region" description="Polar residues" evidence="1">
    <location>
        <begin position="991"/>
        <end position="1003"/>
    </location>
</feature>
<feature type="compositionally biased region" description="Polar residues" evidence="1">
    <location>
        <begin position="671"/>
        <end position="691"/>
    </location>
</feature>
<feature type="compositionally biased region" description="Polar residues" evidence="1">
    <location>
        <begin position="948"/>
        <end position="958"/>
    </location>
</feature>
<evidence type="ECO:0000256" key="1">
    <source>
        <dbReference type="SAM" id="MobiDB-lite"/>
    </source>
</evidence>
<dbReference type="Proteomes" id="UP000033483">
    <property type="component" value="Unassembled WGS sequence"/>
</dbReference>
<feature type="region of interest" description="Disordered" evidence="1">
    <location>
        <begin position="1"/>
        <end position="97"/>
    </location>
</feature>
<feature type="compositionally biased region" description="Low complexity" evidence="1">
    <location>
        <begin position="346"/>
        <end position="361"/>
    </location>
</feature>
<feature type="region of interest" description="Disordered" evidence="1">
    <location>
        <begin position="1090"/>
        <end position="1259"/>
    </location>
</feature>